<accession>A0AAE0Z8C5</accession>
<keyword evidence="3" id="KW-1185">Reference proteome</keyword>
<dbReference type="EMBL" id="JAWDGP010004466">
    <property type="protein sequence ID" value="KAK3764196.1"/>
    <property type="molecule type" value="Genomic_DNA"/>
</dbReference>
<organism evidence="2 3">
    <name type="scientific">Elysia crispata</name>
    <name type="common">lettuce slug</name>
    <dbReference type="NCBI Taxonomy" id="231223"/>
    <lineage>
        <taxon>Eukaryota</taxon>
        <taxon>Metazoa</taxon>
        <taxon>Spiralia</taxon>
        <taxon>Lophotrochozoa</taxon>
        <taxon>Mollusca</taxon>
        <taxon>Gastropoda</taxon>
        <taxon>Heterobranchia</taxon>
        <taxon>Euthyneura</taxon>
        <taxon>Panpulmonata</taxon>
        <taxon>Sacoglossa</taxon>
        <taxon>Placobranchoidea</taxon>
        <taxon>Plakobranchidae</taxon>
        <taxon>Elysia</taxon>
    </lineage>
</organism>
<feature type="region of interest" description="Disordered" evidence="1">
    <location>
        <begin position="133"/>
        <end position="157"/>
    </location>
</feature>
<evidence type="ECO:0000313" key="3">
    <source>
        <dbReference type="Proteomes" id="UP001283361"/>
    </source>
</evidence>
<dbReference type="GO" id="GO:0003729">
    <property type="term" value="F:mRNA binding"/>
    <property type="evidence" value="ECO:0007669"/>
    <property type="project" value="TreeGrafter"/>
</dbReference>
<sequence length="469" mass="53540">MQGDYQKLNVPLISDSTFSEDNTASKDSSQLLQNYRCSSHSLISLSLPWPSGWKLKSLNGPYNNATAKLKVSSVFIQSFNGFYSCSRNLHCCYRLNEAKVGFNQRNFCKTAVLSTEDSQTFTDSNLNVVEENNTNIRKPPPRLRRFSKPSRNSQTKTSKRIQRILPHLFSEDGEPLPTLTVEKQLLGLMQMWAMDEAVDLLKQSVQDGVDPDRTVVLNLLQQLANLGEVECLLELHEFLKDRGLTTNLKFYHCLRDAYFNSGRVEDGILMLRVIYHGSRDFDDTDLLFTLLATMTARHFEHMLPVVESYVTDLEESDPPVTLARASLWRCLVLAEKFDKADKLLEEFPEVKKMVPAQVSKLVQSQLEVDYDRDTVLKWLMNSPYVKPGLAASLFDMLILHKSTEGQWNEGLKYLSSAMDEGRKIHRKTVETFLAKFFNQLPLNQVQDLSNWASGLQNPQPDHEDSKINS</sequence>
<proteinExistence type="predicted"/>
<name>A0AAE0Z8C5_9GAST</name>
<dbReference type="Gene3D" id="1.25.40.10">
    <property type="entry name" value="Tetratricopeptide repeat domain"/>
    <property type="match status" value="1"/>
</dbReference>
<comment type="caution">
    <text evidence="2">The sequence shown here is derived from an EMBL/GenBank/DDBJ whole genome shotgun (WGS) entry which is preliminary data.</text>
</comment>
<evidence type="ECO:0000313" key="2">
    <source>
        <dbReference type="EMBL" id="KAK3764196.1"/>
    </source>
</evidence>
<dbReference type="Proteomes" id="UP001283361">
    <property type="component" value="Unassembled WGS sequence"/>
</dbReference>
<dbReference type="AlphaFoldDB" id="A0AAE0Z8C5"/>
<protein>
    <submittedName>
        <fullName evidence="2">Uncharacterized protein</fullName>
    </submittedName>
</protein>
<dbReference type="PANTHER" id="PTHR47938:SF35">
    <property type="entry name" value="PENTATRICOPEPTIDE REPEAT-CONTAINING PROTEIN 4, MITOCHONDRIAL-RELATED"/>
    <property type="match status" value="1"/>
</dbReference>
<reference evidence="2" key="1">
    <citation type="journal article" date="2023" name="G3 (Bethesda)">
        <title>A reference genome for the long-term kleptoplast-retaining sea slug Elysia crispata morphotype clarki.</title>
        <authorList>
            <person name="Eastman K.E."/>
            <person name="Pendleton A.L."/>
            <person name="Shaikh M.A."/>
            <person name="Suttiyut T."/>
            <person name="Ogas R."/>
            <person name="Tomko P."/>
            <person name="Gavelis G."/>
            <person name="Widhalm J.R."/>
            <person name="Wisecaver J.H."/>
        </authorList>
    </citation>
    <scope>NUCLEOTIDE SEQUENCE</scope>
    <source>
        <strain evidence="2">ECLA1</strain>
    </source>
</reference>
<gene>
    <name evidence="2" type="ORF">RRG08_044123</name>
</gene>
<dbReference type="PANTHER" id="PTHR47938">
    <property type="entry name" value="RESPIRATORY COMPLEX I CHAPERONE (CIA84), PUTATIVE (AFU_ORTHOLOGUE AFUA_2G06020)-RELATED"/>
    <property type="match status" value="1"/>
</dbReference>
<feature type="compositionally biased region" description="Basic residues" evidence="1">
    <location>
        <begin position="139"/>
        <end position="148"/>
    </location>
</feature>
<dbReference type="InterPro" id="IPR011990">
    <property type="entry name" value="TPR-like_helical_dom_sf"/>
</dbReference>
<evidence type="ECO:0000256" key="1">
    <source>
        <dbReference type="SAM" id="MobiDB-lite"/>
    </source>
</evidence>